<organism evidence="3 4">
    <name type="scientific">Hyphobacterium vulgare</name>
    <dbReference type="NCBI Taxonomy" id="1736751"/>
    <lineage>
        <taxon>Bacteria</taxon>
        <taxon>Pseudomonadati</taxon>
        <taxon>Pseudomonadota</taxon>
        <taxon>Alphaproteobacteria</taxon>
        <taxon>Maricaulales</taxon>
        <taxon>Maricaulaceae</taxon>
        <taxon>Hyphobacterium</taxon>
    </lineage>
</organism>
<name>A0ABV6ZV36_9PROT</name>
<evidence type="ECO:0000313" key="4">
    <source>
        <dbReference type="Proteomes" id="UP001595379"/>
    </source>
</evidence>
<evidence type="ECO:0000256" key="1">
    <source>
        <dbReference type="SAM" id="Phobius"/>
    </source>
</evidence>
<protein>
    <submittedName>
        <fullName evidence="3">TadE/TadG family type IV pilus assembly protein</fullName>
    </submittedName>
</protein>
<dbReference type="Pfam" id="PF07811">
    <property type="entry name" value="TadE"/>
    <property type="match status" value="1"/>
</dbReference>
<evidence type="ECO:0000259" key="2">
    <source>
        <dbReference type="Pfam" id="PF07811"/>
    </source>
</evidence>
<reference evidence="4" key="1">
    <citation type="journal article" date="2019" name="Int. J. Syst. Evol. Microbiol.">
        <title>The Global Catalogue of Microorganisms (GCM) 10K type strain sequencing project: providing services to taxonomists for standard genome sequencing and annotation.</title>
        <authorList>
            <consortium name="The Broad Institute Genomics Platform"/>
            <consortium name="The Broad Institute Genome Sequencing Center for Infectious Disease"/>
            <person name="Wu L."/>
            <person name="Ma J."/>
        </authorList>
    </citation>
    <scope>NUCLEOTIDE SEQUENCE [LARGE SCALE GENOMIC DNA]</scope>
    <source>
        <strain evidence="4">KCTC 52487</strain>
    </source>
</reference>
<dbReference type="Proteomes" id="UP001595379">
    <property type="component" value="Unassembled WGS sequence"/>
</dbReference>
<accession>A0ABV6ZV36</accession>
<feature type="transmembrane region" description="Helical" evidence="1">
    <location>
        <begin position="20"/>
        <end position="43"/>
    </location>
</feature>
<keyword evidence="1" id="KW-0812">Transmembrane</keyword>
<gene>
    <name evidence="3" type="ORF">ACFOOR_04305</name>
</gene>
<comment type="caution">
    <text evidence="3">The sequence shown here is derived from an EMBL/GenBank/DDBJ whole genome shotgun (WGS) entry which is preliminary data.</text>
</comment>
<proteinExistence type="predicted"/>
<dbReference type="RefSeq" id="WP_343165051.1">
    <property type="nucleotide sequence ID" value="NZ_JBHRSV010000002.1"/>
</dbReference>
<keyword evidence="4" id="KW-1185">Reference proteome</keyword>
<keyword evidence="1" id="KW-0472">Membrane</keyword>
<sequence length="175" mass="18988">MIRFIRSLARRQDGVSAVEFALIAPIMMLFYLGVVEVSLALGVDRKVTSTASALADLVAQDDVITDDEMAQILAAGPVLVAPHPGTPLQIRISSVTMNLTGDAEVDWSDARGMTPLGEGTRYTPPTGILSPGRSIIMVEVSYRYDSAFAEIGVGRFDIAETFYLRPRRSLVVSRQ</sequence>
<keyword evidence="1" id="KW-1133">Transmembrane helix</keyword>
<dbReference type="InterPro" id="IPR012495">
    <property type="entry name" value="TadE-like_dom"/>
</dbReference>
<feature type="domain" description="TadE-like" evidence="2">
    <location>
        <begin position="14"/>
        <end position="55"/>
    </location>
</feature>
<evidence type="ECO:0000313" key="3">
    <source>
        <dbReference type="EMBL" id="MFC2925321.1"/>
    </source>
</evidence>
<dbReference type="EMBL" id="JBHRSV010000002">
    <property type="protein sequence ID" value="MFC2925321.1"/>
    <property type="molecule type" value="Genomic_DNA"/>
</dbReference>